<dbReference type="Proteomes" id="UP000789920">
    <property type="component" value="Unassembled WGS sequence"/>
</dbReference>
<comment type="caution">
    <text evidence="1">The sequence shown here is derived from an EMBL/GenBank/DDBJ whole genome shotgun (WGS) entry which is preliminary data.</text>
</comment>
<evidence type="ECO:0000313" key="1">
    <source>
        <dbReference type="EMBL" id="CAG8584340.1"/>
    </source>
</evidence>
<dbReference type="EMBL" id="CAJVQC010007818">
    <property type="protein sequence ID" value="CAG8584340.1"/>
    <property type="molecule type" value="Genomic_DNA"/>
</dbReference>
<keyword evidence="2" id="KW-1185">Reference proteome</keyword>
<name>A0ACA9MEH3_9GLOM</name>
<organism evidence="1 2">
    <name type="scientific">Racocetra persica</name>
    <dbReference type="NCBI Taxonomy" id="160502"/>
    <lineage>
        <taxon>Eukaryota</taxon>
        <taxon>Fungi</taxon>
        <taxon>Fungi incertae sedis</taxon>
        <taxon>Mucoromycota</taxon>
        <taxon>Glomeromycotina</taxon>
        <taxon>Glomeromycetes</taxon>
        <taxon>Diversisporales</taxon>
        <taxon>Gigasporaceae</taxon>
        <taxon>Racocetra</taxon>
    </lineage>
</organism>
<accession>A0ACA9MEH3</accession>
<sequence>MDIWKIYALGRYKEDKEYNALQEQLLEEHEAIINENNILLNGLSLLEVFTKNSDK</sequence>
<reference evidence="1" key="1">
    <citation type="submission" date="2021-06" db="EMBL/GenBank/DDBJ databases">
        <authorList>
            <person name="Kallberg Y."/>
            <person name="Tangrot J."/>
            <person name="Rosling A."/>
        </authorList>
    </citation>
    <scope>NUCLEOTIDE SEQUENCE</scope>
    <source>
        <strain evidence="1">MA461A</strain>
    </source>
</reference>
<feature type="non-terminal residue" evidence="1">
    <location>
        <position position="55"/>
    </location>
</feature>
<evidence type="ECO:0000313" key="2">
    <source>
        <dbReference type="Proteomes" id="UP000789920"/>
    </source>
</evidence>
<proteinExistence type="predicted"/>
<protein>
    <submittedName>
        <fullName evidence="1">6038_t:CDS:1</fullName>
    </submittedName>
</protein>
<gene>
    <name evidence="1" type="ORF">RPERSI_LOCUS5280</name>
</gene>